<dbReference type="NCBIfam" id="TIGR00654">
    <property type="entry name" value="PhzF_family"/>
    <property type="match status" value="1"/>
</dbReference>
<gene>
    <name evidence="4" type="ORF">BKA16_002857</name>
</gene>
<protein>
    <submittedName>
        <fullName evidence="4">PhzF family phenazine biosynthesis protein</fullName>
    </submittedName>
</protein>
<organism evidence="4 5">
    <name type="scientific">Gordonia humi</name>
    <dbReference type="NCBI Taxonomy" id="686429"/>
    <lineage>
        <taxon>Bacteria</taxon>
        <taxon>Bacillati</taxon>
        <taxon>Actinomycetota</taxon>
        <taxon>Actinomycetes</taxon>
        <taxon>Mycobacteriales</taxon>
        <taxon>Gordoniaceae</taxon>
        <taxon>Gordonia</taxon>
    </lineage>
</organism>
<accession>A0A840ETQ7</accession>
<dbReference type="SUPFAM" id="SSF54506">
    <property type="entry name" value="Diaminopimelate epimerase-like"/>
    <property type="match status" value="1"/>
</dbReference>
<sequence length="282" mass="29711">MTDVLRMTAFPAADHGGNPAGVVLDASALDDAEMLAIAADVGYAETAFVRSVRASDAGRSEVDIRYFSPRAEVPFCGHATVATASVLAGRHGAGDYLFHTSAGDVSLEASVVDGEIAVSFTSVEPRVRDLDDHVLADLLDALGLTAADLDPRFPARESFAGNWHPVLVVGDRDVFDQFRFWPPTVAAFLDENGWAGTITVLHDLGDGAFAARNLFPVGRITEDPATGSSAASTGAYLRAIDRVPDGGEFVIRQGEHVGRPSLLRVRVPASGGIVVTGTARRI</sequence>
<evidence type="ECO:0000256" key="1">
    <source>
        <dbReference type="ARBA" id="ARBA00008270"/>
    </source>
</evidence>
<dbReference type="EMBL" id="JACIFP010000001">
    <property type="protein sequence ID" value="MBB4136305.1"/>
    <property type="molecule type" value="Genomic_DNA"/>
</dbReference>
<dbReference type="PANTHER" id="PTHR13774:SF39">
    <property type="entry name" value="BIOSYNTHESIS PROTEIN, PUTATIVE-RELATED"/>
    <property type="match status" value="1"/>
</dbReference>
<dbReference type="Proteomes" id="UP000551501">
    <property type="component" value="Unassembled WGS sequence"/>
</dbReference>
<feature type="active site" evidence="3">
    <location>
        <position position="45"/>
    </location>
</feature>
<dbReference type="Pfam" id="PF02567">
    <property type="entry name" value="PhzC-PhzF"/>
    <property type="match status" value="1"/>
</dbReference>
<dbReference type="GO" id="GO:0005737">
    <property type="term" value="C:cytoplasm"/>
    <property type="evidence" value="ECO:0007669"/>
    <property type="project" value="TreeGrafter"/>
</dbReference>
<evidence type="ECO:0000256" key="3">
    <source>
        <dbReference type="PIRSR" id="PIRSR016184-1"/>
    </source>
</evidence>
<dbReference type="PANTHER" id="PTHR13774">
    <property type="entry name" value="PHENAZINE BIOSYNTHESIS PROTEIN"/>
    <property type="match status" value="1"/>
</dbReference>
<keyword evidence="5" id="KW-1185">Reference proteome</keyword>
<name>A0A840ETQ7_9ACTN</name>
<dbReference type="RefSeq" id="WP_183371282.1">
    <property type="nucleotide sequence ID" value="NZ_BAABHL010000016.1"/>
</dbReference>
<dbReference type="Gene3D" id="3.10.310.10">
    <property type="entry name" value="Diaminopimelate Epimerase, Chain A, domain 1"/>
    <property type="match status" value="2"/>
</dbReference>
<dbReference type="PIRSF" id="PIRSF016184">
    <property type="entry name" value="PhzC_PhzF"/>
    <property type="match status" value="1"/>
</dbReference>
<evidence type="ECO:0000256" key="2">
    <source>
        <dbReference type="ARBA" id="ARBA00023235"/>
    </source>
</evidence>
<proteinExistence type="inferred from homology"/>
<dbReference type="InterPro" id="IPR003719">
    <property type="entry name" value="Phenazine_PhzF-like"/>
</dbReference>
<evidence type="ECO:0000313" key="5">
    <source>
        <dbReference type="Proteomes" id="UP000551501"/>
    </source>
</evidence>
<comment type="caution">
    <text evidence="4">The sequence shown here is derived from an EMBL/GenBank/DDBJ whole genome shotgun (WGS) entry which is preliminary data.</text>
</comment>
<dbReference type="AlphaFoldDB" id="A0A840ETQ7"/>
<evidence type="ECO:0000313" key="4">
    <source>
        <dbReference type="EMBL" id="MBB4136305.1"/>
    </source>
</evidence>
<keyword evidence="2" id="KW-0413">Isomerase</keyword>
<dbReference type="GO" id="GO:0016853">
    <property type="term" value="F:isomerase activity"/>
    <property type="evidence" value="ECO:0007669"/>
    <property type="project" value="UniProtKB-KW"/>
</dbReference>
<comment type="similarity">
    <text evidence="1">Belongs to the PhzF family.</text>
</comment>
<reference evidence="4 5" key="1">
    <citation type="submission" date="2020-08" db="EMBL/GenBank/DDBJ databases">
        <title>Sequencing the genomes of 1000 actinobacteria strains.</title>
        <authorList>
            <person name="Klenk H.-P."/>
        </authorList>
    </citation>
    <scope>NUCLEOTIDE SEQUENCE [LARGE SCALE GENOMIC DNA]</scope>
    <source>
        <strain evidence="4 5">DSM 45298</strain>
    </source>
</reference>